<evidence type="ECO:0000313" key="2">
    <source>
        <dbReference type="EMBL" id="AFZ50372.1"/>
    </source>
</evidence>
<dbReference type="Proteomes" id="UP000010482">
    <property type="component" value="Chromosome"/>
</dbReference>
<dbReference type="KEGG" id="dsl:Dacsa_1708"/>
<gene>
    <name evidence="2" type="ORF">Dacsa_1708</name>
</gene>
<feature type="region of interest" description="Disordered" evidence="1">
    <location>
        <begin position="1"/>
        <end position="58"/>
    </location>
</feature>
<name>K9YV24_DACS8</name>
<dbReference type="HOGENOM" id="CLU_195269_2_0_3"/>
<organism evidence="2 3">
    <name type="scientific">Dactylococcopsis salina (strain PCC 8305)</name>
    <name type="common">Myxobactron salinum</name>
    <dbReference type="NCBI Taxonomy" id="13035"/>
    <lineage>
        <taxon>Bacteria</taxon>
        <taxon>Bacillati</taxon>
        <taxon>Cyanobacteriota</taxon>
        <taxon>Cyanophyceae</taxon>
        <taxon>Nodosilineales</taxon>
        <taxon>Cymatolegaceae</taxon>
        <taxon>Dactylococcopsis</taxon>
    </lineage>
</organism>
<reference evidence="2" key="1">
    <citation type="submission" date="2012-04" db="EMBL/GenBank/DDBJ databases">
        <title>Finished genome of Dactylococcopsis salina PCC 8305.</title>
        <authorList>
            <consortium name="US DOE Joint Genome Institute"/>
            <person name="Gugger M."/>
            <person name="Coursin T."/>
            <person name="Rippka R."/>
            <person name="Tandeau De Marsac N."/>
            <person name="Huntemann M."/>
            <person name="Wei C.-L."/>
            <person name="Han J."/>
            <person name="Detter J.C."/>
            <person name="Han C."/>
            <person name="Tapia R."/>
            <person name="Daligault H."/>
            <person name="Chen A."/>
            <person name="Krypides N."/>
            <person name="Mavromatis K."/>
            <person name="Markowitz V."/>
            <person name="Szeto E."/>
            <person name="Ivanova N."/>
            <person name="Ovchinnikova G."/>
            <person name="Pagani I."/>
            <person name="Pati A."/>
            <person name="Goodwin L."/>
            <person name="Peters L."/>
            <person name="Pitluck S."/>
            <person name="Woyke T."/>
            <person name="Kerfeld C."/>
        </authorList>
    </citation>
    <scope>NUCLEOTIDE SEQUENCE [LARGE SCALE GENOMIC DNA]</scope>
    <source>
        <strain evidence="2">PCC 8305</strain>
    </source>
</reference>
<dbReference type="AlphaFoldDB" id="K9YV24"/>
<keyword evidence="3" id="KW-1185">Reference proteome</keyword>
<dbReference type="PATRIC" id="fig|13035.3.peg.1930"/>
<protein>
    <submittedName>
        <fullName evidence="2">Uncharacterized protein</fullName>
    </submittedName>
</protein>
<accession>K9YV24</accession>
<dbReference type="RefSeq" id="WP_015229369.1">
    <property type="nucleotide sequence ID" value="NC_019780.1"/>
</dbReference>
<evidence type="ECO:0000256" key="1">
    <source>
        <dbReference type="SAM" id="MobiDB-lite"/>
    </source>
</evidence>
<sequence>MAKRRNQKKEKAARNLAYARQFRKKPTGNFQRGRRFSGGNNNNNNDENGNNNSDTGAE</sequence>
<feature type="compositionally biased region" description="Low complexity" evidence="1">
    <location>
        <begin position="38"/>
        <end position="52"/>
    </location>
</feature>
<proteinExistence type="predicted"/>
<evidence type="ECO:0000313" key="3">
    <source>
        <dbReference type="Proteomes" id="UP000010482"/>
    </source>
</evidence>
<dbReference type="EMBL" id="CP003944">
    <property type="protein sequence ID" value="AFZ50372.1"/>
    <property type="molecule type" value="Genomic_DNA"/>
</dbReference>